<dbReference type="PANTHER" id="PTHR37308:SF1">
    <property type="entry name" value="POLYPRENYL-PHOSPHATE TRANSPORTER"/>
    <property type="match status" value="1"/>
</dbReference>
<keyword evidence="2" id="KW-0472">Membrane</keyword>
<gene>
    <name evidence="3" type="ORF">JO380_002303</name>
</gene>
<dbReference type="InterPro" id="IPR007163">
    <property type="entry name" value="VCA0040-like"/>
</dbReference>
<evidence type="ECO:0000313" key="4">
    <source>
        <dbReference type="Proteomes" id="UP001240250"/>
    </source>
</evidence>
<feature type="transmembrane region" description="Helical" evidence="2">
    <location>
        <begin position="159"/>
        <end position="178"/>
    </location>
</feature>
<feature type="transmembrane region" description="Helical" evidence="2">
    <location>
        <begin position="99"/>
        <end position="119"/>
    </location>
</feature>
<evidence type="ECO:0000256" key="1">
    <source>
        <dbReference type="SAM" id="MobiDB-lite"/>
    </source>
</evidence>
<feature type="transmembrane region" description="Helical" evidence="2">
    <location>
        <begin position="185"/>
        <end position="214"/>
    </location>
</feature>
<sequence length="327" mass="33635">MAHDATSPADAPTTSTLAAPRTTWSRAPLHAARGGLIGAAESVPGISGGTVALVVGLYDELIAAAAHVVHAGRAFVVGVVRRRGTAEATVALRRVDWRLVLPVLAGMAVVLVLSLRTLAPLLESHPVPTRAVFAGMIAASVAVPLGMMPSRPRVQDGAYALVAAVAAFLLTGLPPVAIEEPSLWYVVLGAAIAINALVVPGLSGSALLVVLGLYVPVQAALDGRDAAFVGAFALGAVLGFAAFVRTLQWLLHERRQVTMAVVTGLMVGSLRALWPWQDDDRGLLAPQQGDVGQVVLLAATGAVVVGALVAWERRRAARARAAADTAS</sequence>
<feature type="region of interest" description="Disordered" evidence="1">
    <location>
        <begin position="1"/>
        <end position="22"/>
    </location>
</feature>
<keyword evidence="2" id="KW-1133">Transmembrane helix</keyword>
<feature type="transmembrane region" description="Helical" evidence="2">
    <location>
        <begin position="294"/>
        <end position="311"/>
    </location>
</feature>
<organism evidence="3 4">
    <name type="scientific">Cellulomonas iranensis</name>
    <dbReference type="NCBI Taxonomy" id="76862"/>
    <lineage>
        <taxon>Bacteria</taxon>
        <taxon>Bacillati</taxon>
        <taxon>Actinomycetota</taxon>
        <taxon>Actinomycetes</taxon>
        <taxon>Micrococcales</taxon>
        <taxon>Cellulomonadaceae</taxon>
        <taxon>Cellulomonas</taxon>
    </lineage>
</organism>
<accession>A0ABU0GKN8</accession>
<feature type="compositionally biased region" description="Low complexity" evidence="1">
    <location>
        <begin position="1"/>
        <end position="20"/>
    </location>
</feature>
<dbReference type="Proteomes" id="UP001240250">
    <property type="component" value="Unassembled WGS sequence"/>
</dbReference>
<evidence type="ECO:0000256" key="2">
    <source>
        <dbReference type="SAM" id="Phobius"/>
    </source>
</evidence>
<keyword evidence="4" id="KW-1185">Reference proteome</keyword>
<reference evidence="3 4" key="1">
    <citation type="submission" date="2023-07" db="EMBL/GenBank/DDBJ databases">
        <title>Sequencing the genomes of 1000 actinobacteria strains.</title>
        <authorList>
            <person name="Klenk H.-P."/>
        </authorList>
    </citation>
    <scope>NUCLEOTIDE SEQUENCE [LARGE SCALE GENOMIC DNA]</scope>
    <source>
        <strain evidence="3 4">DSM 14785</strain>
    </source>
</reference>
<evidence type="ECO:0000313" key="3">
    <source>
        <dbReference type="EMBL" id="MDQ0425922.1"/>
    </source>
</evidence>
<dbReference type="Pfam" id="PF04018">
    <property type="entry name" value="VCA0040-like"/>
    <property type="match status" value="1"/>
</dbReference>
<dbReference type="RefSeq" id="WP_082739882.1">
    <property type="nucleotide sequence ID" value="NZ_JAUSVM010000001.1"/>
</dbReference>
<name>A0ABU0GKN8_9CELL</name>
<dbReference type="PANTHER" id="PTHR37308">
    <property type="entry name" value="INTEGRAL MEMBRANE PROTEIN"/>
    <property type="match status" value="1"/>
</dbReference>
<dbReference type="EMBL" id="JAUSVM010000001">
    <property type="protein sequence ID" value="MDQ0425922.1"/>
    <property type="molecule type" value="Genomic_DNA"/>
</dbReference>
<keyword evidence="2" id="KW-0812">Transmembrane</keyword>
<feature type="transmembrane region" description="Helical" evidence="2">
    <location>
        <begin position="226"/>
        <end position="244"/>
    </location>
</feature>
<proteinExistence type="predicted"/>
<feature type="transmembrane region" description="Helical" evidence="2">
    <location>
        <begin position="131"/>
        <end position="147"/>
    </location>
</feature>
<protein>
    <submittedName>
        <fullName evidence="3">Membrane protein</fullName>
    </submittedName>
</protein>
<comment type="caution">
    <text evidence="3">The sequence shown here is derived from an EMBL/GenBank/DDBJ whole genome shotgun (WGS) entry which is preliminary data.</text>
</comment>